<evidence type="ECO:0000256" key="4">
    <source>
        <dbReference type="ARBA" id="ARBA00010318"/>
    </source>
</evidence>
<feature type="active site" evidence="11">
    <location>
        <position position="107"/>
    </location>
</feature>
<comment type="function">
    <text evidence="1 11">Involved in the biosynthesis of branched-chain amino acids (BCAA). Catalyzes an alkyl-migration followed by a ketol-acid reduction of (S)-2-acetolactate (S2AL) to yield (R)-2,3-dihydroxy-isovalerate. In the isomerase reaction, S2AL is rearranged via a Mg-dependent methyl migration to produce 3-hydroxy-3-methyl-2-ketobutyrate (HMKB). In the reductase reaction, this 2-ketoacid undergoes a metal-dependent reduction by NADPH to yield (R)-2,3-dihydroxy-isovalerate.</text>
</comment>
<evidence type="ECO:0000313" key="15">
    <source>
        <dbReference type="EMBL" id="MFC6200220.1"/>
    </source>
</evidence>
<dbReference type="NCBIfam" id="NF004017">
    <property type="entry name" value="PRK05479.1"/>
    <property type="match status" value="1"/>
</dbReference>
<evidence type="ECO:0000256" key="12">
    <source>
        <dbReference type="PROSITE-ProRule" id="PRU01198"/>
    </source>
</evidence>
<dbReference type="EC" id="1.1.1.86" evidence="11"/>
<dbReference type="Pfam" id="PF07991">
    <property type="entry name" value="KARI_N"/>
    <property type="match status" value="1"/>
</dbReference>
<comment type="catalytic activity">
    <reaction evidence="10 11">
        <text>(2R)-2,3-dihydroxy-3-methylbutanoate + NADP(+) = (2S)-2-acetolactate + NADPH + H(+)</text>
        <dbReference type="Rhea" id="RHEA:22068"/>
        <dbReference type="ChEBI" id="CHEBI:15378"/>
        <dbReference type="ChEBI" id="CHEBI:49072"/>
        <dbReference type="ChEBI" id="CHEBI:57783"/>
        <dbReference type="ChEBI" id="CHEBI:58349"/>
        <dbReference type="ChEBI" id="CHEBI:58476"/>
        <dbReference type="EC" id="1.1.1.86"/>
    </reaction>
</comment>
<dbReference type="InterPro" id="IPR036291">
    <property type="entry name" value="NAD(P)-bd_dom_sf"/>
</dbReference>
<feature type="domain" description="KARI N-terminal Rossmann" evidence="13">
    <location>
        <begin position="1"/>
        <end position="181"/>
    </location>
</feature>
<evidence type="ECO:0000259" key="13">
    <source>
        <dbReference type="PROSITE" id="PS51850"/>
    </source>
</evidence>
<feature type="binding site" evidence="11">
    <location>
        <position position="50"/>
    </location>
    <ligand>
        <name>NADP(+)</name>
        <dbReference type="ChEBI" id="CHEBI:58349"/>
    </ligand>
</feature>
<evidence type="ECO:0000313" key="16">
    <source>
        <dbReference type="Proteomes" id="UP001596303"/>
    </source>
</evidence>
<dbReference type="InterPro" id="IPR008927">
    <property type="entry name" value="6-PGluconate_DH-like_C_sf"/>
</dbReference>
<comment type="caution">
    <text evidence="11">Lacks conserved residue(s) required for the propagation of feature annotation.</text>
</comment>
<dbReference type="InterPro" id="IPR013116">
    <property type="entry name" value="KARI_N"/>
</dbReference>
<feature type="binding site" evidence="11 12">
    <location>
        <position position="251"/>
    </location>
    <ligand>
        <name>substrate</name>
    </ligand>
</feature>
<evidence type="ECO:0000256" key="6">
    <source>
        <dbReference type="ARBA" id="ARBA00022723"/>
    </source>
</evidence>
<feature type="binding site" evidence="11 12">
    <location>
        <position position="190"/>
    </location>
    <ligand>
        <name>Mg(2+)</name>
        <dbReference type="ChEBI" id="CHEBI:18420"/>
        <label>2</label>
    </ligand>
</feature>
<feature type="domain" description="KARI C-terminal knotted" evidence="14">
    <location>
        <begin position="182"/>
        <end position="327"/>
    </location>
</feature>
<dbReference type="Gene3D" id="3.40.50.720">
    <property type="entry name" value="NAD(P)-binding Rossmann-like Domain"/>
    <property type="match status" value="1"/>
</dbReference>
<evidence type="ECO:0000256" key="1">
    <source>
        <dbReference type="ARBA" id="ARBA00002172"/>
    </source>
</evidence>
<evidence type="ECO:0000256" key="7">
    <source>
        <dbReference type="ARBA" id="ARBA00022842"/>
    </source>
</evidence>
<dbReference type="InterPro" id="IPR013023">
    <property type="entry name" value="KARI"/>
</dbReference>
<evidence type="ECO:0000256" key="9">
    <source>
        <dbReference type="ARBA" id="ARBA00023304"/>
    </source>
</evidence>
<dbReference type="Proteomes" id="UP001596303">
    <property type="component" value="Unassembled WGS sequence"/>
</dbReference>
<evidence type="ECO:0000256" key="5">
    <source>
        <dbReference type="ARBA" id="ARBA00022605"/>
    </source>
</evidence>
<keyword evidence="7 11" id="KW-0460">Magnesium</keyword>
<reference evidence="16" key="1">
    <citation type="journal article" date="2019" name="Int. J. Syst. Evol. Microbiol.">
        <title>The Global Catalogue of Microorganisms (GCM) 10K type strain sequencing project: providing services to taxonomists for standard genome sequencing and annotation.</title>
        <authorList>
            <consortium name="The Broad Institute Genomics Platform"/>
            <consortium name="The Broad Institute Genome Sequencing Center for Infectious Disease"/>
            <person name="Wu L."/>
            <person name="Ma J."/>
        </authorList>
    </citation>
    <scope>NUCLEOTIDE SEQUENCE [LARGE SCALE GENOMIC DNA]</scope>
    <source>
        <strain evidence="16">CGMCC-1.15741</strain>
    </source>
</reference>
<feature type="binding site" evidence="11 12">
    <location>
        <position position="226"/>
    </location>
    <ligand>
        <name>Mg(2+)</name>
        <dbReference type="ChEBI" id="CHEBI:18420"/>
        <label>2</label>
    </ligand>
</feature>
<comment type="catalytic activity">
    <reaction evidence="11">
        <text>(2R,3R)-2,3-dihydroxy-3-methylpentanoate + NADP(+) = (S)-2-ethyl-2-hydroxy-3-oxobutanoate + NADPH + H(+)</text>
        <dbReference type="Rhea" id="RHEA:13493"/>
        <dbReference type="ChEBI" id="CHEBI:15378"/>
        <dbReference type="ChEBI" id="CHEBI:49256"/>
        <dbReference type="ChEBI" id="CHEBI:49258"/>
        <dbReference type="ChEBI" id="CHEBI:57783"/>
        <dbReference type="ChEBI" id="CHEBI:58349"/>
        <dbReference type="EC" id="1.1.1.86"/>
    </reaction>
</comment>
<comment type="cofactor">
    <cofactor evidence="11">
        <name>Mg(2+)</name>
        <dbReference type="ChEBI" id="CHEBI:18420"/>
    </cofactor>
    <text evidence="11">Binds 2 magnesium ions per subunit.</text>
</comment>
<dbReference type="PIRSF" id="PIRSF000116">
    <property type="entry name" value="IlvC_gammaproteo"/>
    <property type="match status" value="1"/>
</dbReference>
<comment type="caution">
    <text evidence="15">The sequence shown here is derived from an EMBL/GenBank/DDBJ whole genome shotgun (WGS) entry which is preliminary data.</text>
</comment>
<dbReference type="PANTHER" id="PTHR21371:SF1">
    <property type="entry name" value="KETOL-ACID REDUCTOISOMERASE, MITOCHONDRIAL"/>
    <property type="match status" value="1"/>
</dbReference>
<dbReference type="HAMAP" id="MF_00435">
    <property type="entry name" value="IlvC"/>
    <property type="match status" value="1"/>
</dbReference>
<evidence type="ECO:0000256" key="3">
    <source>
        <dbReference type="ARBA" id="ARBA00004885"/>
    </source>
</evidence>
<dbReference type="Gene3D" id="6.10.240.10">
    <property type="match status" value="1"/>
</dbReference>
<keyword evidence="11" id="KW-0521">NADP</keyword>
<proteinExistence type="inferred from homology"/>
<keyword evidence="6 11" id="KW-0479">Metal-binding</keyword>
<feature type="binding site" evidence="11 12">
    <location>
        <position position="194"/>
    </location>
    <ligand>
        <name>Mg(2+)</name>
        <dbReference type="ChEBI" id="CHEBI:18420"/>
        <label>1</label>
    </ligand>
</feature>
<dbReference type="InterPro" id="IPR014359">
    <property type="entry name" value="KARI_prok"/>
</dbReference>
<dbReference type="SUPFAM" id="SSF48179">
    <property type="entry name" value="6-phosphogluconate dehydrogenase C-terminal domain-like"/>
    <property type="match status" value="1"/>
</dbReference>
<comment type="pathway">
    <text evidence="2 11">Amino-acid biosynthesis; L-valine biosynthesis; L-valine from pyruvate: step 2/4.</text>
</comment>
<evidence type="ECO:0000256" key="11">
    <source>
        <dbReference type="HAMAP-Rule" id="MF_00435"/>
    </source>
</evidence>
<protein>
    <recommendedName>
        <fullName evidence="11">Ketol-acid reductoisomerase (NADP(+))</fullName>
        <shortName evidence="11">KARI</shortName>
        <ecNumber evidence="11">1.1.1.86</ecNumber>
    </recommendedName>
    <alternativeName>
        <fullName evidence="11">Acetohydroxy-acid isomeroreductase</fullName>
        <shortName evidence="11">AHIR</shortName>
    </alternativeName>
    <alternativeName>
        <fullName evidence="11">Alpha-keto-beta-hydroxylacyl reductoisomerase</fullName>
    </alternativeName>
</protein>
<keyword evidence="8 11" id="KW-0560">Oxidoreductase</keyword>
<feature type="binding site" evidence="11 12">
    <location>
        <position position="230"/>
    </location>
    <ligand>
        <name>Mg(2+)</name>
        <dbReference type="ChEBI" id="CHEBI:18420"/>
        <label>2</label>
    </ligand>
</feature>
<keyword evidence="9 11" id="KW-0100">Branched-chain amino acid biosynthesis</keyword>
<feature type="binding site" evidence="11">
    <location>
        <position position="133"/>
    </location>
    <ligand>
        <name>NADP(+)</name>
        <dbReference type="ChEBI" id="CHEBI:58349"/>
    </ligand>
</feature>
<sequence length="338" mass="37014">MKIYYEQDADLALIKSKKVAVIGYGSQGHAHALNLKDSGVTVRVGLQETSSSRKKATEAGLEVMTPAEATQWADVVMILIPDEKQSVLWANEIEPHVRDGQHIMFGHGFNVHYNLIRPSASVDVSLSAPKGPGHTLRDQFQRGFGLPGLVAIHQNATGTAKDVALSYSKAIGNTRAGVIETSFREETETDLFGEQAVLCGGIVELIKAGFETLVEAGYAPEMAYFECLHETKLIVDLIYEGGIANMNYSISNTAEYGEYVSGPRVVNSEAKANMKKVLDDIQNGTFARNWVLENQAGAPGFSAMRSKMNAHQIEEVGEKLRGMMHWAQNDRLVDKSRN</sequence>
<dbReference type="InterPro" id="IPR000506">
    <property type="entry name" value="KARI_C"/>
</dbReference>
<name>A0ABW1SF50_9PROT</name>
<dbReference type="NCBIfam" id="NF009940">
    <property type="entry name" value="PRK13403.1"/>
    <property type="match status" value="1"/>
</dbReference>
<comment type="pathway">
    <text evidence="3 11">Amino-acid biosynthesis; L-isoleucine biosynthesis; L-isoleucine from 2-oxobutanoate: step 2/4.</text>
</comment>
<dbReference type="PROSITE" id="PS51851">
    <property type="entry name" value="KARI_C"/>
    <property type="match status" value="1"/>
</dbReference>
<organism evidence="15 16">
    <name type="scientific">Ponticaulis profundi</name>
    <dbReference type="NCBI Taxonomy" id="2665222"/>
    <lineage>
        <taxon>Bacteria</taxon>
        <taxon>Pseudomonadati</taxon>
        <taxon>Pseudomonadota</taxon>
        <taxon>Alphaproteobacteria</taxon>
        <taxon>Hyphomonadales</taxon>
        <taxon>Hyphomonadaceae</taxon>
        <taxon>Ponticaulis</taxon>
    </lineage>
</organism>
<gene>
    <name evidence="11 15" type="primary">ilvC</name>
    <name evidence="15" type="ORF">ACFQDM_19270</name>
</gene>
<dbReference type="PANTHER" id="PTHR21371">
    <property type="entry name" value="KETOL-ACID REDUCTOISOMERASE, MITOCHONDRIAL"/>
    <property type="match status" value="1"/>
</dbReference>
<evidence type="ECO:0000256" key="8">
    <source>
        <dbReference type="ARBA" id="ARBA00023002"/>
    </source>
</evidence>
<dbReference type="SUPFAM" id="SSF51735">
    <property type="entry name" value="NAD(P)-binding Rossmann-fold domains"/>
    <property type="match status" value="1"/>
</dbReference>
<dbReference type="Pfam" id="PF01450">
    <property type="entry name" value="KARI_C"/>
    <property type="match status" value="1"/>
</dbReference>
<feature type="binding site" evidence="11">
    <location>
        <begin position="24"/>
        <end position="27"/>
    </location>
    <ligand>
        <name>NADP(+)</name>
        <dbReference type="ChEBI" id="CHEBI:58349"/>
    </ligand>
</feature>
<evidence type="ECO:0000256" key="10">
    <source>
        <dbReference type="ARBA" id="ARBA00049021"/>
    </source>
</evidence>
<keyword evidence="5 11" id="KW-0028">Amino-acid biosynthesis</keyword>
<evidence type="ECO:0000256" key="2">
    <source>
        <dbReference type="ARBA" id="ARBA00004864"/>
    </source>
</evidence>
<keyword evidence="16" id="KW-1185">Reference proteome</keyword>
<feature type="binding site" evidence="11">
    <location>
        <position position="52"/>
    </location>
    <ligand>
        <name>NADP(+)</name>
        <dbReference type="ChEBI" id="CHEBI:58349"/>
    </ligand>
</feature>
<dbReference type="RefSeq" id="WP_377382518.1">
    <property type="nucleotide sequence ID" value="NZ_JBHSSW010000066.1"/>
</dbReference>
<feature type="binding site" evidence="11 12">
    <location>
        <position position="190"/>
    </location>
    <ligand>
        <name>Mg(2+)</name>
        <dbReference type="ChEBI" id="CHEBI:18420"/>
        <label>1</label>
    </ligand>
</feature>
<dbReference type="GO" id="GO:0004455">
    <property type="term" value="F:ketol-acid reductoisomerase activity"/>
    <property type="evidence" value="ECO:0007669"/>
    <property type="project" value="UniProtKB-EC"/>
</dbReference>
<accession>A0ABW1SF50</accession>
<dbReference type="PROSITE" id="PS51850">
    <property type="entry name" value="KARI_N"/>
    <property type="match status" value="1"/>
</dbReference>
<dbReference type="NCBIfam" id="TIGR00465">
    <property type="entry name" value="ilvC"/>
    <property type="match status" value="1"/>
</dbReference>
<dbReference type="EMBL" id="JBHSSW010000066">
    <property type="protein sequence ID" value="MFC6200220.1"/>
    <property type="molecule type" value="Genomic_DNA"/>
</dbReference>
<comment type="similarity">
    <text evidence="4 11 12">Belongs to the ketol-acid reductoisomerase family.</text>
</comment>
<evidence type="ECO:0000259" key="14">
    <source>
        <dbReference type="PROSITE" id="PS51851"/>
    </source>
</evidence>